<proteinExistence type="predicted"/>
<keyword evidence="2" id="KW-0472">Membrane</keyword>
<feature type="transmembrane region" description="Helical" evidence="2">
    <location>
        <begin position="105"/>
        <end position="126"/>
    </location>
</feature>
<evidence type="ECO:0000313" key="3">
    <source>
        <dbReference type="EMBL" id="GAA3159572.1"/>
    </source>
</evidence>
<feature type="transmembrane region" description="Helical" evidence="2">
    <location>
        <begin position="212"/>
        <end position="233"/>
    </location>
</feature>
<evidence type="ECO:0000256" key="1">
    <source>
        <dbReference type="SAM" id="MobiDB-lite"/>
    </source>
</evidence>
<feature type="compositionally biased region" description="Basic and acidic residues" evidence="1">
    <location>
        <begin position="32"/>
        <end position="65"/>
    </location>
</feature>
<name>A0ABP6NXV5_9ACTN</name>
<gene>
    <name evidence="3" type="ORF">GCM10010531_08720</name>
</gene>
<evidence type="ECO:0000313" key="4">
    <source>
        <dbReference type="Proteomes" id="UP001499924"/>
    </source>
</evidence>
<dbReference type="RefSeq" id="WP_344687348.1">
    <property type="nucleotide sequence ID" value="NZ_BAAAVV010000002.1"/>
</dbReference>
<protein>
    <submittedName>
        <fullName evidence="3">Uncharacterized protein</fullName>
    </submittedName>
</protein>
<dbReference type="EMBL" id="BAAAVV010000002">
    <property type="protein sequence ID" value="GAA3159572.1"/>
    <property type="molecule type" value="Genomic_DNA"/>
</dbReference>
<keyword evidence="4" id="KW-1185">Reference proteome</keyword>
<feature type="region of interest" description="Disordered" evidence="1">
    <location>
        <begin position="1"/>
        <end position="95"/>
    </location>
</feature>
<reference evidence="4" key="1">
    <citation type="journal article" date="2019" name="Int. J. Syst. Evol. Microbiol.">
        <title>The Global Catalogue of Microorganisms (GCM) 10K type strain sequencing project: providing services to taxonomists for standard genome sequencing and annotation.</title>
        <authorList>
            <consortium name="The Broad Institute Genomics Platform"/>
            <consortium name="The Broad Institute Genome Sequencing Center for Infectious Disease"/>
            <person name="Wu L."/>
            <person name="Ma J."/>
        </authorList>
    </citation>
    <scope>NUCLEOTIDE SEQUENCE [LARGE SCALE GENOMIC DNA]</scope>
    <source>
        <strain evidence="4">JCM 15614</strain>
    </source>
</reference>
<accession>A0ABP6NXV5</accession>
<organism evidence="3 4">
    <name type="scientific">Blastococcus jejuensis</name>
    <dbReference type="NCBI Taxonomy" id="351224"/>
    <lineage>
        <taxon>Bacteria</taxon>
        <taxon>Bacillati</taxon>
        <taxon>Actinomycetota</taxon>
        <taxon>Actinomycetes</taxon>
        <taxon>Geodermatophilales</taxon>
        <taxon>Geodermatophilaceae</taxon>
        <taxon>Blastococcus</taxon>
    </lineage>
</organism>
<keyword evidence="2" id="KW-0812">Transmembrane</keyword>
<comment type="caution">
    <text evidence="3">The sequence shown here is derived from an EMBL/GenBank/DDBJ whole genome shotgun (WGS) entry which is preliminary data.</text>
</comment>
<dbReference type="Proteomes" id="UP001499924">
    <property type="component" value="Unassembled WGS sequence"/>
</dbReference>
<feature type="transmembrane region" description="Helical" evidence="2">
    <location>
        <begin position="254"/>
        <end position="277"/>
    </location>
</feature>
<feature type="transmembrane region" description="Helical" evidence="2">
    <location>
        <begin position="185"/>
        <end position="206"/>
    </location>
</feature>
<sequence>MTKADPNPTTPKRGRHARSDEDDEPVVESPAEETREPQTEEAEKPDEPRAEEAEAEKPDGDEKPADTTAEPEPEPARATGASRYEVPEDDAPPRRVPHAIGRHPAATPLLTAAGLVTGVGLAPLLLDRLRFGVALDAAANARSAAAPWPADAAPWFAPSWVAMLAFAVAAVVLLLALVGLRVPDVVVLGLGGVLTLTTARAAWATVDVVDAGLWELVPLCILCVLAFGLSATATARWRSAPGSDGTGGEGVGGVAAAALAAWLVVVLVLLAGAAIAASARTHAFGDADSPPQGLAGLLSVRASDGPAIDGYRGTWMAQLATAQVADDVAASAFAVVHHDRSAGLPTLLVRGDDTGAPDLDDTWWVTVAAQSFGSKAEVENWCAENGRVPPDCVPRLITD</sequence>
<keyword evidence="2" id="KW-1133">Transmembrane helix</keyword>
<evidence type="ECO:0000256" key="2">
    <source>
        <dbReference type="SAM" id="Phobius"/>
    </source>
</evidence>
<feature type="transmembrane region" description="Helical" evidence="2">
    <location>
        <begin position="157"/>
        <end position="178"/>
    </location>
</feature>